<dbReference type="GO" id="GO:0045926">
    <property type="term" value="P:negative regulation of growth"/>
    <property type="evidence" value="ECO:0007669"/>
    <property type="project" value="UniProtKB-ARBA"/>
</dbReference>
<dbReference type="InterPro" id="IPR008422">
    <property type="entry name" value="KN_HD"/>
</dbReference>
<protein>
    <recommendedName>
        <fullName evidence="9">Homeobox domain-containing protein</fullName>
    </recommendedName>
</protein>
<dbReference type="GO" id="GO:0007474">
    <property type="term" value="P:imaginal disc-derived wing vein specification"/>
    <property type="evidence" value="ECO:0007669"/>
    <property type="project" value="UniProtKB-ARBA"/>
</dbReference>
<keyword evidence="6 7" id="KW-0539">Nucleus</keyword>
<dbReference type="CDD" id="cd00086">
    <property type="entry name" value="homeodomain"/>
    <property type="match status" value="1"/>
</dbReference>
<feature type="DNA-binding region" description="Homeobox" evidence="7">
    <location>
        <begin position="173"/>
        <end position="235"/>
    </location>
</feature>
<comment type="subcellular location">
    <subcellularLocation>
        <location evidence="1 7">Nucleus</location>
    </subcellularLocation>
</comment>
<keyword evidence="3 7" id="KW-0238">DNA-binding</keyword>
<dbReference type="OrthoDB" id="5399138at2759"/>
<dbReference type="InterPro" id="IPR001356">
    <property type="entry name" value="HD"/>
</dbReference>
<keyword evidence="4 7" id="KW-0371">Homeobox</keyword>
<feature type="region of interest" description="Disordered" evidence="8">
    <location>
        <begin position="235"/>
        <end position="300"/>
    </location>
</feature>
<evidence type="ECO:0000256" key="2">
    <source>
        <dbReference type="ARBA" id="ARBA00008446"/>
    </source>
</evidence>
<evidence type="ECO:0000256" key="1">
    <source>
        <dbReference type="ARBA" id="ARBA00004123"/>
    </source>
</evidence>
<dbReference type="InterPro" id="IPR009057">
    <property type="entry name" value="Homeodomain-like_sf"/>
</dbReference>
<dbReference type="EnsemblMetazoa" id="XM_001946045.5">
    <property type="protein sequence ID" value="XP_001946080.2"/>
    <property type="gene ID" value="LOC100165521"/>
</dbReference>
<dbReference type="GO" id="GO:0045317">
    <property type="term" value="P:equator specification"/>
    <property type="evidence" value="ECO:0007669"/>
    <property type="project" value="UniProtKB-ARBA"/>
</dbReference>
<feature type="compositionally biased region" description="Low complexity" evidence="8">
    <location>
        <begin position="444"/>
        <end position="475"/>
    </location>
</feature>
<dbReference type="InterPro" id="IPR017970">
    <property type="entry name" value="Homeobox_CS"/>
</dbReference>
<keyword evidence="11" id="KW-1185">Reference proteome</keyword>
<dbReference type="InterPro" id="IPR003893">
    <property type="entry name" value="Iroquois_homeo"/>
</dbReference>
<feature type="region of interest" description="Disordered" evidence="8">
    <location>
        <begin position="406"/>
        <end position="517"/>
    </location>
</feature>
<evidence type="ECO:0000313" key="11">
    <source>
        <dbReference type="Proteomes" id="UP000007819"/>
    </source>
</evidence>
<evidence type="ECO:0000256" key="8">
    <source>
        <dbReference type="SAM" id="MobiDB-lite"/>
    </source>
</evidence>
<dbReference type="KEGG" id="api:100165521"/>
<dbReference type="Gene3D" id="1.10.10.60">
    <property type="entry name" value="Homeodomain-like"/>
    <property type="match status" value="1"/>
</dbReference>
<dbReference type="GO" id="GO:0000981">
    <property type="term" value="F:DNA-binding transcription factor activity, RNA polymerase II-specific"/>
    <property type="evidence" value="ECO:0007669"/>
    <property type="project" value="InterPro"/>
</dbReference>
<dbReference type="GO" id="GO:0030182">
    <property type="term" value="P:neuron differentiation"/>
    <property type="evidence" value="ECO:0007669"/>
    <property type="project" value="TreeGrafter"/>
</dbReference>
<evidence type="ECO:0000256" key="5">
    <source>
        <dbReference type="ARBA" id="ARBA00023159"/>
    </source>
</evidence>
<feature type="compositionally biased region" description="Low complexity" evidence="8">
    <location>
        <begin position="406"/>
        <end position="428"/>
    </location>
</feature>
<accession>A0A8R1W066</accession>
<dbReference type="AlphaFoldDB" id="A0A8R1W066"/>
<name>A0A8R1W066_ACYPI</name>
<comment type="similarity">
    <text evidence="2">Belongs to the TALE/IRO homeobox family.</text>
</comment>
<dbReference type="PROSITE" id="PS50071">
    <property type="entry name" value="HOMEOBOX_2"/>
    <property type="match status" value="1"/>
</dbReference>
<evidence type="ECO:0000256" key="6">
    <source>
        <dbReference type="ARBA" id="ARBA00023242"/>
    </source>
</evidence>
<dbReference type="PANTHER" id="PTHR11211:SF46">
    <property type="entry name" value="HOMEOBOX PROTEIN ARAUCAN-RELATED"/>
    <property type="match status" value="1"/>
</dbReference>
<feature type="compositionally biased region" description="Low complexity" evidence="8">
    <location>
        <begin position="502"/>
        <end position="517"/>
    </location>
</feature>
<reference evidence="10" key="2">
    <citation type="submission" date="2022-06" db="UniProtKB">
        <authorList>
            <consortium name="EnsemblMetazoa"/>
        </authorList>
    </citation>
    <scope>IDENTIFICATION</scope>
</reference>
<feature type="compositionally biased region" description="Basic and acidic residues" evidence="8">
    <location>
        <begin position="235"/>
        <end position="245"/>
    </location>
</feature>
<feature type="domain" description="Homeobox" evidence="9">
    <location>
        <begin position="171"/>
        <end position="234"/>
    </location>
</feature>
<evidence type="ECO:0000256" key="3">
    <source>
        <dbReference type="ARBA" id="ARBA00023125"/>
    </source>
</evidence>
<feature type="compositionally biased region" description="Basic and acidic residues" evidence="8">
    <location>
        <begin position="258"/>
        <end position="286"/>
    </location>
</feature>
<organism evidence="10 11">
    <name type="scientific">Acyrthosiphon pisum</name>
    <name type="common">Pea aphid</name>
    <dbReference type="NCBI Taxonomy" id="7029"/>
    <lineage>
        <taxon>Eukaryota</taxon>
        <taxon>Metazoa</taxon>
        <taxon>Ecdysozoa</taxon>
        <taxon>Arthropoda</taxon>
        <taxon>Hexapoda</taxon>
        <taxon>Insecta</taxon>
        <taxon>Pterygota</taxon>
        <taxon>Neoptera</taxon>
        <taxon>Paraneoptera</taxon>
        <taxon>Hemiptera</taxon>
        <taxon>Sternorrhyncha</taxon>
        <taxon>Aphidomorpha</taxon>
        <taxon>Aphidoidea</taxon>
        <taxon>Aphididae</taxon>
        <taxon>Macrosiphini</taxon>
        <taxon>Acyrthosiphon</taxon>
    </lineage>
</organism>
<feature type="compositionally biased region" description="Low complexity" evidence="8">
    <location>
        <begin position="559"/>
        <end position="575"/>
    </location>
</feature>
<dbReference type="RefSeq" id="XP_001946080.2">
    <property type="nucleotide sequence ID" value="XM_001946045.4"/>
</dbReference>
<feature type="region of interest" description="Disordered" evidence="8">
    <location>
        <begin position="550"/>
        <end position="585"/>
    </location>
</feature>
<dbReference type="SMART" id="SM00548">
    <property type="entry name" value="IRO"/>
    <property type="match status" value="1"/>
</dbReference>
<dbReference type="PANTHER" id="PTHR11211">
    <property type="entry name" value="IROQUOIS-CLASS HOMEODOMAIN PROTEIN IRX"/>
    <property type="match status" value="1"/>
</dbReference>
<dbReference type="GO" id="GO:0048468">
    <property type="term" value="P:cell development"/>
    <property type="evidence" value="ECO:0007669"/>
    <property type="project" value="TreeGrafter"/>
</dbReference>
<evidence type="ECO:0000313" key="10">
    <source>
        <dbReference type="EnsemblMetazoa" id="XP_001946080.2"/>
    </source>
</evidence>
<dbReference type="GeneID" id="100165521"/>
<evidence type="ECO:0000259" key="9">
    <source>
        <dbReference type="PROSITE" id="PS50071"/>
    </source>
</evidence>
<sequence length="585" mass="64191">MVTMSAYSQFGYAYPTPGQQSAMTAESVSPPLAAGGGGGGLSPDVMGAAGCGTCCTAATVGGVTGDRNGGSESAVAVCSCHLAAAASLPPHYASHRSTPATTAVYAPYPSTDQNPYPSIDTSSFYPHLSNPYGLKDSTGSSDMWSSASLQPSTGYYHYDSTLAAYGYSAGYDLAARRKNATRESTATLKSWLNEHKKNPYPTKGEKIMLAIITKMTLTQVSTWFANARRRLKKENKMTWEPKNKTDDDDDDDAGSSDCEDKDKDDMLMGDEKHCNKDVRKDSHGDHMMGQGVMSDGDDDRKPMLQHLYHPDQMHHMKVHHHHVMQDDHHQDCGIPLPPTKPKIWSLADTAASKTPPPGHQWPNVISPSLASPGFTMPNTSSLSPSGSSYSRYGANGFYGSGYNGGNSNSSSSSAQQMAGYPDVQTDTPPQTPPNMKLPLSASSGQQQQQQFGGHQGTYNGYHHQQQQQHQQQQHNSYHHRQHVPPIQQQQQHDVVRSAQEVQQQQQQQQQQQYHQQHVALSQHNNNNNNSNTNNNNHQMAVVANDASTAFKPFYKTPSQQPHQQPHQQQHQQQQHRQMNGYVSPV</sequence>
<dbReference type="SUPFAM" id="SSF46689">
    <property type="entry name" value="Homeodomain-like"/>
    <property type="match status" value="1"/>
</dbReference>
<dbReference type="PROSITE" id="PS00027">
    <property type="entry name" value="HOMEOBOX_1"/>
    <property type="match status" value="1"/>
</dbReference>
<dbReference type="FunFam" id="1.10.10.60:FF:000003">
    <property type="entry name" value="Iroquois-class homeobox protein IRX"/>
    <property type="match status" value="1"/>
</dbReference>
<dbReference type="SMART" id="SM00389">
    <property type="entry name" value="HOX"/>
    <property type="match status" value="1"/>
</dbReference>
<keyword evidence="5" id="KW-0010">Activator</keyword>
<proteinExistence type="inferred from homology"/>
<feature type="compositionally biased region" description="Acidic residues" evidence="8">
    <location>
        <begin position="246"/>
        <end position="257"/>
    </location>
</feature>
<feature type="compositionally biased region" description="Low complexity" evidence="8">
    <location>
        <begin position="483"/>
        <end position="492"/>
    </location>
</feature>
<dbReference type="Proteomes" id="UP000007819">
    <property type="component" value="Chromosome A3"/>
</dbReference>
<dbReference type="Pfam" id="PF05920">
    <property type="entry name" value="Homeobox_KN"/>
    <property type="match status" value="1"/>
</dbReference>
<evidence type="ECO:0000256" key="4">
    <source>
        <dbReference type="ARBA" id="ARBA00023155"/>
    </source>
</evidence>
<dbReference type="GO" id="GO:0005634">
    <property type="term" value="C:nucleus"/>
    <property type="evidence" value="ECO:0007669"/>
    <property type="project" value="UniProtKB-SubCell"/>
</dbReference>
<dbReference type="GO" id="GO:0042693">
    <property type="term" value="P:muscle cell fate commitment"/>
    <property type="evidence" value="ECO:0007669"/>
    <property type="project" value="UniProtKB-ARBA"/>
</dbReference>
<dbReference type="GO" id="GO:0000978">
    <property type="term" value="F:RNA polymerase II cis-regulatory region sequence-specific DNA binding"/>
    <property type="evidence" value="ECO:0007669"/>
    <property type="project" value="TreeGrafter"/>
</dbReference>
<evidence type="ECO:0000256" key="7">
    <source>
        <dbReference type="PROSITE-ProRule" id="PRU00108"/>
    </source>
</evidence>
<reference evidence="11" key="1">
    <citation type="submission" date="2010-06" db="EMBL/GenBank/DDBJ databases">
        <authorList>
            <person name="Jiang H."/>
            <person name="Abraham K."/>
            <person name="Ali S."/>
            <person name="Alsbrooks S.L."/>
            <person name="Anim B.N."/>
            <person name="Anosike U.S."/>
            <person name="Attaway T."/>
            <person name="Bandaranaike D.P."/>
            <person name="Battles P.K."/>
            <person name="Bell S.N."/>
            <person name="Bell A.V."/>
            <person name="Beltran B."/>
            <person name="Bickham C."/>
            <person name="Bustamante Y."/>
            <person name="Caleb T."/>
            <person name="Canada A."/>
            <person name="Cardenas V."/>
            <person name="Carter K."/>
            <person name="Chacko J."/>
            <person name="Chandrabose M.N."/>
            <person name="Chavez D."/>
            <person name="Chavez A."/>
            <person name="Chen L."/>
            <person name="Chu H.-S."/>
            <person name="Claassen K.J."/>
            <person name="Cockrell R."/>
            <person name="Collins M."/>
            <person name="Cooper J.A."/>
            <person name="Cree A."/>
            <person name="Curry S.M."/>
            <person name="Da Y."/>
            <person name="Dao M.D."/>
            <person name="Das B."/>
            <person name="Davila M.-L."/>
            <person name="Davy-Carroll L."/>
            <person name="Denson S."/>
            <person name="Dinh H."/>
            <person name="Ebong V.E."/>
            <person name="Edwards J.R."/>
            <person name="Egan A."/>
            <person name="El-Daye J."/>
            <person name="Escobedo L."/>
            <person name="Fernandez S."/>
            <person name="Fernando P.R."/>
            <person name="Flagg N."/>
            <person name="Forbes L.D."/>
            <person name="Fowler R.G."/>
            <person name="Fu Q."/>
            <person name="Gabisi R.A."/>
            <person name="Ganer J."/>
            <person name="Garbino Pronczuk A."/>
            <person name="Garcia R.M."/>
            <person name="Garner T."/>
            <person name="Garrett T.E."/>
            <person name="Gonzalez D.A."/>
            <person name="Hamid H."/>
            <person name="Hawkins E.S."/>
            <person name="Hirani K."/>
            <person name="Hogues M.E."/>
            <person name="Hollins B."/>
            <person name="Hsiao C.-H."/>
            <person name="Jabil R."/>
            <person name="James M.L."/>
            <person name="Jhangiani S.N."/>
            <person name="Johnson B."/>
            <person name="Johnson Q."/>
            <person name="Joshi V."/>
            <person name="Kalu J.B."/>
            <person name="Kam C."/>
            <person name="Kashfia A."/>
            <person name="Keebler J."/>
            <person name="Kisamo H."/>
            <person name="Kovar C.L."/>
            <person name="Lago L.A."/>
            <person name="Lai C.-Y."/>
            <person name="Laidlaw J."/>
            <person name="Lara F."/>
            <person name="Le T.-K."/>
            <person name="Lee S.L."/>
            <person name="Legall F.H."/>
            <person name="Lemon S.J."/>
            <person name="Lewis L.R."/>
            <person name="Li B."/>
            <person name="Liu Y."/>
            <person name="Liu Y.-S."/>
            <person name="Lopez J."/>
            <person name="Lozado R.J."/>
            <person name="Lu J."/>
            <person name="Madu R.C."/>
            <person name="Maheshwari M."/>
            <person name="Maheshwari R."/>
            <person name="Malloy K."/>
            <person name="Martinez E."/>
            <person name="Mathew T."/>
            <person name="Mercado I.C."/>
            <person name="Mercado C."/>
            <person name="Meyer B."/>
            <person name="Montgomery K."/>
            <person name="Morgan M.B."/>
            <person name="Munidasa M."/>
            <person name="Nazareth L.V."/>
            <person name="Nelson J."/>
            <person name="Ng B.M."/>
            <person name="Nguyen N.B."/>
            <person name="Nguyen P.Q."/>
            <person name="Nguyen T."/>
            <person name="Obregon M."/>
            <person name="Okwuonu G.O."/>
            <person name="Onwere C.G."/>
            <person name="Orozco G."/>
            <person name="Parra A."/>
            <person name="Patel S."/>
            <person name="Patil S."/>
            <person name="Perez A."/>
            <person name="Perez Y."/>
            <person name="Pham C."/>
            <person name="Primus E.L."/>
            <person name="Pu L.-L."/>
            <person name="Puazo M."/>
            <person name="Qin X."/>
            <person name="Quiroz J.B."/>
            <person name="Reese J."/>
            <person name="Richards S."/>
            <person name="Rives C.M."/>
            <person name="Robberts R."/>
            <person name="Ruiz S.J."/>
            <person name="Ruiz M.J."/>
            <person name="Santibanez J."/>
            <person name="Schneider B.W."/>
            <person name="Sisson I."/>
            <person name="Smith M."/>
            <person name="Sodergren E."/>
            <person name="Song X.-Z."/>
            <person name="Song B.B."/>
            <person name="Summersgill H."/>
            <person name="Thelus R."/>
            <person name="Thornton R.D."/>
            <person name="Trejos Z.Y."/>
            <person name="Usmani K."/>
            <person name="Vattathil S."/>
            <person name="Villasana D."/>
            <person name="Walker D.L."/>
            <person name="Wang S."/>
            <person name="Wang K."/>
            <person name="White C.S."/>
            <person name="Williams A.C."/>
            <person name="Williamson J."/>
            <person name="Wilson K."/>
            <person name="Woghiren I.O."/>
            <person name="Woodworth J.R."/>
            <person name="Worley K.C."/>
            <person name="Wright R.A."/>
            <person name="Wu W."/>
            <person name="Young L."/>
            <person name="Zhang L."/>
            <person name="Zhang J."/>
            <person name="Zhu Y."/>
            <person name="Muzny D.M."/>
            <person name="Weinstock G."/>
            <person name="Gibbs R.A."/>
        </authorList>
    </citation>
    <scope>NUCLEOTIDE SEQUENCE [LARGE SCALE GENOMIC DNA]</scope>
    <source>
        <strain evidence="11">LSR1</strain>
    </source>
</reference>